<feature type="transmembrane region" description="Helical" evidence="2">
    <location>
        <begin position="80"/>
        <end position="99"/>
    </location>
</feature>
<feature type="transmembrane region" description="Helical" evidence="2">
    <location>
        <begin position="33"/>
        <end position="60"/>
    </location>
</feature>
<sequence>MSGYLTTGGLPGRPRRRPGTAVGRPQWRRALGWVLAVQLYLAAWFWLIAVAVVTVALIVIDRIGTVTVSIMQFASEGATWFPFAIAIISATAQLSVHVANGMTRRSFIRAALVTSVVSGVVYALVMSLAMLAEGAVFARFGWPHVAGADDVALWQSGFGPGLLGYALLFVGAQVSGLLVGIGYYRYGGWWGTLLLPLTAAPAVLLQLLTPLLGGDGWFVDAAPFSLSTAALAVPGAVVVIALGAAGFHRLTRDVAIRRVTT</sequence>
<feature type="transmembrane region" description="Helical" evidence="2">
    <location>
        <begin position="111"/>
        <end position="132"/>
    </location>
</feature>
<gene>
    <name evidence="3" type="ORF">ACFO3F_12750</name>
</gene>
<keyword evidence="2" id="KW-0812">Transmembrane</keyword>
<reference evidence="4" key="1">
    <citation type="journal article" date="2019" name="Int. J. Syst. Evol. Microbiol.">
        <title>The Global Catalogue of Microorganisms (GCM) 10K type strain sequencing project: providing services to taxonomists for standard genome sequencing and annotation.</title>
        <authorList>
            <consortium name="The Broad Institute Genomics Platform"/>
            <consortium name="The Broad Institute Genome Sequencing Center for Infectious Disease"/>
            <person name="Wu L."/>
            <person name="Ma J."/>
        </authorList>
    </citation>
    <scope>NUCLEOTIDE SEQUENCE [LARGE SCALE GENOMIC DNA]</scope>
    <source>
        <strain evidence="4">JCM 3369</strain>
    </source>
</reference>
<organism evidence="3 4">
    <name type="scientific">Georgenia faecalis</name>
    <dbReference type="NCBI Taxonomy" id="2483799"/>
    <lineage>
        <taxon>Bacteria</taxon>
        <taxon>Bacillati</taxon>
        <taxon>Actinomycetota</taxon>
        <taxon>Actinomycetes</taxon>
        <taxon>Micrococcales</taxon>
        <taxon>Bogoriellaceae</taxon>
        <taxon>Georgenia</taxon>
    </lineage>
</organism>
<keyword evidence="4" id="KW-1185">Reference proteome</keyword>
<protein>
    <recommendedName>
        <fullName evidence="5">ABC transporter permease</fullName>
    </recommendedName>
</protein>
<proteinExistence type="predicted"/>
<evidence type="ECO:0000313" key="4">
    <source>
        <dbReference type="Proteomes" id="UP001595955"/>
    </source>
</evidence>
<feature type="transmembrane region" description="Helical" evidence="2">
    <location>
        <begin position="193"/>
        <end position="212"/>
    </location>
</feature>
<evidence type="ECO:0008006" key="5">
    <source>
        <dbReference type="Google" id="ProtNLM"/>
    </source>
</evidence>
<name>A0ABV9DBG1_9MICO</name>
<dbReference type="Proteomes" id="UP001595955">
    <property type="component" value="Unassembled WGS sequence"/>
</dbReference>
<keyword evidence="2" id="KW-0472">Membrane</keyword>
<feature type="transmembrane region" description="Helical" evidence="2">
    <location>
        <begin position="162"/>
        <end position="186"/>
    </location>
</feature>
<evidence type="ECO:0000256" key="2">
    <source>
        <dbReference type="SAM" id="Phobius"/>
    </source>
</evidence>
<evidence type="ECO:0000256" key="1">
    <source>
        <dbReference type="SAM" id="MobiDB-lite"/>
    </source>
</evidence>
<evidence type="ECO:0000313" key="3">
    <source>
        <dbReference type="EMBL" id="MFC4556120.1"/>
    </source>
</evidence>
<feature type="transmembrane region" description="Helical" evidence="2">
    <location>
        <begin position="224"/>
        <end position="247"/>
    </location>
</feature>
<dbReference type="RefSeq" id="WP_122824573.1">
    <property type="nucleotide sequence ID" value="NZ_CP033325.1"/>
</dbReference>
<comment type="caution">
    <text evidence="3">The sequence shown here is derived from an EMBL/GenBank/DDBJ whole genome shotgun (WGS) entry which is preliminary data.</text>
</comment>
<accession>A0ABV9DBG1</accession>
<keyword evidence="2" id="KW-1133">Transmembrane helix</keyword>
<dbReference type="EMBL" id="JBHSGF010000009">
    <property type="protein sequence ID" value="MFC4556120.1"/>
    <property type="molecule type" value="Genomic_DNA"/>
</dbReference>
<feature type="region of interest" description="Disordered" evidence="1">
    <location>
        <begin position="1"/>
        <end position="22"/>
    </location>
</feature>